<dbReference type="AlphaFoldDB" id="A0A163J4G2"/>
<evidence type="ECO:0000256" key="1">
    <source>
        <dbReference type="SAM" id="MobiDB-lite"/>
    </source>
</evidence>
<evidence type="ECO:0000313" key="3">
    <source>
        <dbReference type="EMBL" id="SAL97092.1"/>
    </source>
</evidence>
<accession>A0A163J4G2</accession>
<dbReference type="Proteomes" id="UP000078561">
    <property type="component" value="Unassembled WGS sequence"/>
</dbReference>
<proteinExistence type="predicted"/>
<feature type="transmembrane region" description="Helical" evidence="2">
    <location>
        <begin position="30"/>
        <end position="46"/>
    </location>
</feature>
<evidence type="ECO:0000313" key="4">
    <source>
        <dbReference type="Proteomes" id="UP000078561"/>
    </source>
</evidence>
<keyword evidence="4" id="KW-1185">Reference proteome</keyword>
<dbReference type="InParanoid" id="A0A163J4G2"/>
<feature type="transmembrane region" description="Helical" evidence="2">
    <location>
        <begin position="66"/>
        <end position="85"/>
    </location>
</feature>
<feature type="region of interest" description="Disordered" evidence="1">
    <location>
        <begin position="189"/>
        <end position="209"/>
    </location>
</feature>
<dbReference type="EMBL" id="LT551507">
    <property type="protein sequence ID" value="SAL97092.1"/>
    <property type="molecule type" value="Genomic_DNA"/>
</dbReference>
<protein>
    <submittedName>
        <fullName evidence="3">Uncharacterized protein</fullName>
    </submittedName>
</protein>
<dbReference type="OrthoDB" id="441660at2759"/>
<feature type="transmembrane region" description="Helical" evidence="2">
    <location>
        <begin position="125"/>
        <end position="150"/>
    </location>
</feature>
<feature type="transmembrane region" description="Helical" evidence="2">
    <location>
        <begin position="156"/>
        <end position="178"/>
    </location>
</feature>
<gene>
    <name evidence="3" type="primary">ABSGL_02550.1 scaffold 3452</name>
</gene>
<name>A0A163J4G2_ABSGL</name>
<sequence>MDLGASSKVLGFSDPAHISNTALFSYHPTVYFYFMLAFLFLPYPLYRHVAHRNGWELATKSWARHWTDGMLACSYGLIVFVFGNYAHCFNWITVTSFYPALFGYGLIAELPFTKTSLPRIQSWPFGMWVFFLIALIVILGFAGIHIYLASTLTRPFVIYYVGGLLIPFGILMTAQILIKYVNNRNPLSQQDQSTKDQSGASHASRDVESNLSQMASTTPRLSLHIHHWQIFYVLAFFTRFDQPISQVAAGIALACYMEGICAYGYDHLVNDE</sequence>
<feature type="compositionally biased region" description="Polar residues" evidence="1">
    <location>
        <begin position="189"/>
        <end position="201"/>
    </location>
</feature>
<keyword evidence="2" id="KW-0812">Transmembrane</keyword>
<dbReference type="OMA" id="YHIYLGY"/>
<reference evidence="3" key="1">
    <citation type="submission" date="2016-04" db="EMBL/GenBank/DDBJ databases">
        <authorList>
            <person name="Evans L.H."/>
            <person name="Alamgir A."/>
            <person name="Owens N."/>
            <person name="Weber N.D."/>
            <person name="Virtaneva K."/>
            <person name="Barbian K."/>
            <person name="Babar A."/>
            <person name="Rosenke K."/>
        </authorList>
    </citation>
    <scope>NUCLEOTIDE SEQUENCE [LARGE SCALE GENOMIC DNA]</scope>
    <source>
        <strain evidence="3">CBS 101.48</strain>
    </source>
</reference>
<evidence type="ECO:0000256" key="2">
    <source>
        <dbReference type="SAM" id="Phobius"/>
    </source>
</evidence>
<keyword evidence="2" id="KW-1133">Transmembrane helix</keyword>
<organism evidence="3">
    <name type="scientific">Absidia glauca</name>
    <name type="common">Pin mould</name>
    <dbReference type="NCBI Taxonomy" id="4829"/>
    <lineage>
        <taxon>Eukaryota</taxon>
        <taxon>Fungi</taxon>
        <taxon>Fungi incertae sedis</taxon>
        <taxon>Mucoromycota</taxon>
        <taxon>Mucoromycotina</taxon>
        <taxon>Mucoromycetes</taxon>
        <taxon>Mucorales</taxon>
        <taxon>Cunninghamellaceae</taxon>
        <taxon>Absidia</taxon>
    </lineage>
</organism>
<keyword evidence="2" id="KW-0472">Membrane</keyword>